<reference evidence="1" key="2">
    <citation type="submission" date="2023-05" db="EMBL/GenBank/DDBJ databases">
        <authorList>
            <person name="Fouks B."/>
        </authorList>
    </citation>
    <scope>NUCLEOTIDE SEQUENCE</scope>
    <source>
        <strain evidence="1">Stay&amp;Tobe</strain>
        <tissue evidence="1">Testes</tissue>
    </source>
</reference>
<evidence type="ECO:0000313" key="2">
    <source>
        <dbReference type="Proteomes" id="UP001233999"/>
    </source>
</evidence>
<accession>A0AAD8A6I0</accession>
<comment type="caution">
    <text evidence="1">The sequence shown here is derived from an EMBL/GenBank/DDBJ whole genome shotgun (WGS) entry which is preliminary data.</text>
</comment>
<proteinExistence type="predicted"/>
<sequence>CSFCVLIRNQRVMDLSHQHVHRGLNSLNMDVLWTHYLLTQTHLLCKSVLRYIQLYHLDFDRMNL</sequence>
<reference evidence="1" key="1">
    <citation type="journal article" date="2023" name="IScience">
        <title>Live-bearing cockroach genome reveals convergent evolutionary mechanisms linked to viviparity in insects and beyond.</title>
        <authorList>
            <person name="Fouks B."/>
            <person name="Harrison M.C."/>
            <person name="Mikhailova A.A."/>
            <person name="Marchal E."/>
            <person name="English S."/>
            <person name="Carruthers M."/>
            <person name="Jennings E.C."/>
            <person name="Chiamaka E.L."/>
            <person name="Frigard R.A."/>
            <person name="Pippel M."/>
            <person name="Attardo G.M."/>
            <person name="Benoit J.B."/>
            <person name="Bornberg-Bauer E."/>
            <person name="Tobe S.S."/>
        </authorList>
    </citation>
    <scope>NUCLEOTIDE SEQUENCE</scope>
    <source>
        <strain evidence="1">Stay&amp;Tobe</strain>
    </source>
</reference>
<name>A0AAD8A6I0_DIPPU</name>
<feature type="non-terminal residue" evidence="1">
    <location>
        <position position="1"/>
    </location>
</feature>
<dbReference type="AlphaFoldDB" id="A0AAD8A6I0"/>
<protein>
    <submittedName>
        <fullName evidence="1">Uncharacterized protein</fullName>
    </submittedName>
</protein>
<organism evidence="1 2">
    <name type="scientific">Diploptera punctata</name>
    <name type="common">Pacific beetle cockroach</name>
    <dbReference type="NCBI Taxonomy" id="6984"/>
    <lineage>
        <taxon>Eukaryota</taxon>
        <taxon>Metazoa</taxon>
        <taxon>Ecdysozoa</taxon>
        <taxon>Arthropoda</taxon>
        <taxon>Hexapoda</taxon>
        <taxon>Insecta</taxon>
        <taxon>Pterygota</taxon>
        <taxon>Neoptera</taxon>
        <taxon>Polyneoptera</taxon>
        <taxon>Dictyoptera</taxon>
        <taxon>Blattodea</taxon>
        <taxon>Blaberoidea</taxon>
        <taxon>Blaberidae</taxon>
        <taxon>Diplopterinae</taxon>
        <taxon>Diploptera</taxon>
    </lineage>
</organism>
<gene>
    <name evidence="1" type="ORF">L9F63_015411</name>
</gene>
<feature type="non-terminal residue" evidence="1">
    <location>
        <position position="64"/>
    </location>
</feature>
<dbReference type="Proteomes" id="UP001233999">
    <property type="component" value="Unassembled WGS sequence"/>
</dbReference>
<dbReference type="EMBL" id="JASPKZ010003797">
    <property type="protein sequence ID" value="KAJ9592906.1"/>
    <property type="molecule type" value="Genomic_DNA"/>
</dbReference>
<evidence type="ECO:0000313" key="1">
    <source>
        <dbReference type="EMBL" id="KAJ9592906.1"/>
    </source>
</evidence>
<keyword evidence="2" id="KW-1185">Reference proteome</keyword>